<feature type="transmembrane region" description="Helical" evidence="2">
    <location>
        <begin position="7"/>
        <end position="29"/>
    </location>
</feature>
<evidence type="ECO:0000256" key="1">
    <source>
        <dbReference type="SAM" id="MobiDB-lite"/>
    </source>
</evidence>
<proteinExistence type="predicted"/>
<gene>
    <name evidence="3" type="ORF">EUS_11760</name>
</gene>
<reference evidence="3 4" key="2">
    <citation type="submission" date="2010-03" db="EMBL/GenBank/DDBJ databases">
        <authorList>
            <person name="Pajon A."/>
        </authorList>
    </citation>
    <scope>NUCLEOTIDE SEQUENCE [LARGE SCALE GENOMIC DNA]</scope>
    <source>
        <strain evidence="3 4">70/3</strain>
    </source>
</reference>
<dbReference type="KEGG" id="esu:EUS_11760"/>
<evidence type="ECO:0000313" key="4">
    <source>
        <dbReference type="Proteomes" id="UP000008803"/>
    </source>
</evidence>
<evidence type="ECO:0000313" key="3">
    <source>
        <dbReference type="EMBL" id="CBK96355.1"/>
    </source>
</evidence>
<keyword evidence="2" id="KW-1133">Transmembrane helix</keyword>
<dbReference type="HOGENOM" id="CLU_493275_0_0_9"/>
<keyword evidence="2" id="KW-0812">Transmembrane</keyword>
<protein>
    <submittedName>
        <fullName evidence="3">Uncharacterized protein</fullName>
    </submittedName>
</protein>
<dbReference type="Proteomes" id="UP000008803">
    <property type="component" value="Chromosome"/>
</dbReference>
<organism evidence="3 4">
    <name type="scientific">[Eubacterium] siraeum 70/3</name>
    <dbReference type="NCBI Taxonomy" id="657319"/>
    <lineage>
        <taxon>Bacteria</taxon>
        <taxon>Bacillati</taxon>
        <taxon>Bacillota</taxon>
        <taxon>Clostridia</taxon>
        <taxon>Eubacteriales</taxon>
        <taxon>Oscillospiraceae</taxon>
        <taxon>Oscillospiraceae incertae sedis</taxon>
    </lineage>
</organism>
<sequence length="552" mass="60555">MKEQGSAALRIVSFAVALAVVLGLASVMFQVTASAESTNKDIKTGSFSVSGYFDGYPCLNLGTELSFYDFVKNYNTFGYGFCVIPLVVKNNVTYFFKANSSWNCYGYIDVYTATSSNGGIIFYNGTNFFTNSLASDNGESYKNYKSVIKKSKDSNDLVYVRSDYDQTKKDWVLNNTEFSVNFYDYKSNTYADNVSPSDIKYVVVSNTSRFLQSKNRNNNWSDLDTIFSANATFTEAGALPSAEFLSFKGTESSGLYLVDWIKAGQQYPIVDFRIDDKGNYHKYALRISGNSNYAEILKGIWDRQEMKEAVSAASNAVGVILLLKAAASLGTKAVVSIAGAATPIGALFLNVPKKDVTGYVMLAAQNKLVQEYDTLSYDDIRTLTSDNMNFSEGSSTVSKAVSLCLSDYVSVVPNTLYKLEIIDVTESKLLDVAYFRSQRGFQKSDSGYGTNITDYDNSADLDSDIENNNGYTGGSSSNGGKLDTDNPNDIIDTDYNNSLANINISDIIVSLRTSIASVGVFFQSCWALFPPAIWSIILLGLSLIVVLRLLGR</sequence>
<reference evidence="3 4" key="1">
    <citation type="submission" date="2010-03" db="EMBL/GenBank/DDBJ databases">
        <title>The genome sequence of Eubacterium siraeum 70/3.</title>
        <authorList>
            <consortium name="metaHIT consortium -- http://www.metahit.eu/"/>
            <person name="Pajon A."/>
            <person name="Turner K."/>
            <person name="Parkhill J."/>
            <person name="Duncan S."/>
            <person name="Flint H."/>
        </authorList>
    </citation>
    <scope>NUCLEOTIDE SEQUENCE [LARGE SCALE GENOMIC DNA]</scope>
    <source>
        <strain evidence="3 4">70/3</strain>
    </source>
</reference>
<dbReference type="AlphaFoldDB" id="D4JTD6"/>
<accession>D4JTD6</accession>
<dbReference type="PATRIC" id="fig|657319.3.peg.1484"/>
<dbReference type="EMBL" id="FP929044">
    <property type="protein sequence ID" value="CBK96355.1"/>
    <property type="molecule type" value="Genomic_DNA"/>
</dbReference>
<evidence type="ECO:0000256" key="2">
    <source>
        <dbReference type="SAM" id="Phobius"/>
    </source>
</evidence>
<feature type="region of interest" description="Disordered" evidence="1">
    <location>
        <begin position="466"/>
        <end position="485"/>
    </location>
</feature>
<feature type="transmembrane region" description="Helical" evidence="2">
    <location>
        <begin position="532"/>
        <end position="550"/>
    </location>
</feature>
<name>D4JTD6_9FIRM</name>
<keyword evidence="2" id="KW-0472">Membrane</keyword>
<dbReference type="BioCyc" id="ESIR657319:G136K-996-MONOMER"/>